<evidence type="ECO:0000259" key="5">
    <source>
        <dbReference type="PROSITE" id="PS50011"/>
    </source>
</evidence>
<evidence type="ECO:0000313" key="7">
    <source>
        <dbReference type="Proteomes" id="UP001054889"/>
    </source>
</evidence>
<keyword evidence="2" id="KW-0723">Serine/threonine-protein kinase</keyword>
<reference evidence="6" key="1">
    <citation type="journal article" date="2018" name="DNA Res.">
        <title>Multiple hybrid de novo genome assembly of finger millet, an orphan allotetraploid crop.</title>
        <authorList>
            <person name="Hatakeyama M."/>
            <person name="Aluri S."/>
            <person name="Balachadran M.T."/>
            <person name="Sivarajan S.R."/>
            <person name="Patrignani A."/>
            <person name="Gruter S."/>
            <person name="Poveda L."/>
            <person name="Shimizu-Inatsugi R."/>
            <person name="Baeten J."/>
            <person name="Francoijs K.J."/>
            <person name="Nataraja K.N."/>
            <person name="Reddy Y.A.N."/>
            <person name="Phadnis S."/>
            <person name="Ravikumar R.L."/>
            <person name="Schlapbach R."/>
            <person name="Sreeman S.M."/>
            <person name="Shimizu K.K."/>
        </authorList>
    </citation>
    <scope>NUCLEOTIDE SEQUENCE</scope>
</reference>
<dbReference type="PANTHER" id="PTHR47985">
    <property type="entry name" value="OS07G0668900 PROTEIN"/>
    <property type="match status" value="1"/>
</dbReference>
<organism evidence="6 7">
    <name type="scientific">Eleusine coracana subsp. coracana</name>
    <dbReference type="NCBI Taxonomy" id="191504"/>
    <lineage>
        <taxon>Eukaryota</taxon>
        <taxon>Viridiplantae</taxon>
        <taxon>Streptophyta</taxon>
        <taxon>Embryophyta</taxon>
        <taxon>Tracheophyta</taxon>
        <taxon>Spermatophyta</taxon>
        <taxon>Magnoliopsida</taxon>
        <taxon>Liliopsida</taxon>
        <taxon>Poales</taxon>
        <taxon>Poaceae</taxon>
        <taxon>PACMAD clade</taxon>
        <taxon>Chloridoideae</taxon>
        <taxon>Cynodonteae</taxon>
        <taxon>Eleusininae</taxon>
        <taxon>Eleusine</taxon>
    </lineage>
</organism>
<evidence type="ECO:0000313" key="6">
    <source>
        <dbReference type="EMBL" id="GJM94504.1"/>
    </source>
</evidence>
<dbReference type="Proteomes" id="UP001054889">
    <property type="component" value="Unassembled WGS sequence"/>
</dbReference>
<dbReference type="InterPro" id="IPR000719">
    <property type="entry name" value="Prot_kinase_dom"/>
</dbReference>
<dbReference type="AlphaFoldDB" id="A0AAV5C8P7"/>
<dbReference type="GO" id="GO:0016020">
    <property type="term" value="C:membrane"/>
    <property type="evidence" value="ECO:0007669"/>
    <property type="project" value="UniProtKB-SubCell"/>
</dbReference>
<dbReference type="GO" id="GO:0005524">
    <property type="term" value="F:ATP binding"/>
    <property type="evidence" value="ECO:0007669"/>
    <property type="project" value="InterPro"/>
</dbReference>
<sequence length="180" mass="20254">MGLTVVLGSRVSATLLSLPQEYGTEQWEGGGVEVVTGALGYEAPEYLQAGQLTAKSNVWSYGVLLYQLITGRQPIDRNRPKAEQKLLVWVKPYISSVKRFSKIVDPRLEGHYNLKYVIKLGSVANRCLVREPKSRPKMCEVYEMVQKIVDVDSVDVTAQHHPQRYHGLVPESSAKRSNKR</sequence>
<dbReference type="Pfam" id="PF00069">
    <property type="entry name" value="Pkinase"/>
    <property type="match status" value="1"/>
</dbReference>
<comment type="subcellular location">
    <subcellularLocation>
        <location evidence="1">Membrane</location>
    </subcellularLocation>
</comment>
<keyword evidence="2" id="KW-0418">Kinase</keyword>
<evidence type="ECO:0000256" key="1">
    <source>
        <dbReference type="ARBA" id="ARBA00004370"/>
    </source>
</evidence>
<keyword evidence="3" id="KW-0472">Membrane</keyword>
<dbReference type="EMBL" id="BQKI01000005">
    <property type="protein sequence ID" value="GJM94504.1"/>
    <property type="molecule type" value="Genomic_DNA"/>
</dbReference>
<dbReference type="SUPFAM" id="SSF56112">
    <property type="entry name" value="Protein kinase-like (PK-like)"/>
    <property type="match status" value="1"/>
</dbReference>
<gene>
    <name evidence="6" type="primary">ga11152</name>
    <name evidence="6" type="ORF">PR202_ga11152</name>
</gene>
<dbReference type="Gene3D" id="1.10.510.10">
    <property type="entry name" value="Transferase(Phosphotransferase) domain 1"/>
    <property type="match status" value="1"/>
</dbReference>
<dbReference type="PROSITE" id="PS50011">
    <property type="entry name" value="PROTEIN_KINASE_DOM"/>
    <property type="match status" value="1"/>
</dbReference>
<evidence type="ECO:0000256" key="3">
    <source>
        <dbReference type="ARBA" id="ARBA00023136"/>
    </source>
</evidence>
<proteinExistence type="predicted"/>
<evidence type="ECO:0000256" key="4">
    <source>
        <dbReference type="SAM" id="MobiDB-lite"/>
    </source>
</evidence>
<feature type="region of interest" description="Disordered" evidence="4">
    <location>
        <begin position="161"/>
        <end position="180"/>
    </location>
</feature>
<reference evidence="6" key="2">
    <citation type="submission" date="2021-12" db="EMBL/GenBank/DDBJ databases">
        <title>Resequencing data analysis of finger millet.</title>
        <authorList>
            <person name="Hatakeyama M."/>
            <person name="Aluri S."/>
            <person name="Balachadran M.T."/>
            <person name="Sivarajan S.R."/>
            <person name="Poveda L."/>
            <person name="Shimizu-Inatsugi R."/>
            <person name="Schlapbach R."/>
            <person name="Sreeman S.M."/>
            <person name="Shimizu K.K."/>
        </authorList>
    </citation>
    <scope>NUCLEOTIDE SEQUENCE</scope>
</reference>
<keyword evidence="7" id="KW-1185">Reference proteome</keyword>
<evidence type="ECO:0000256" key="2">
    <source>
        <dbReference type="ARBA" id="ARBA00022527"/>
    </source>
</evidence>
<feature type="domain" description="Protein kinase" evidence="5">
    <location>
        <begin position="1"/>
        <end position="149"/>
    </location>
</feature>
<name>A0AAV5C8P7_ELECO</name>
<dbReference type="GO" id="GO:0004674">
    <property type="term" value="F:protein serine/threonine kinase activity"/>
    <property type="evidence" value="ECO:0007669"/>
    <property type="project" value="UniProtKB-KW"/>
</dbReference>
<comment type="caution">
    <text evidence="6">The sequence shown here is derived from an EMBL/GenBank/DDBJ whole genome shotgun (WGS) entry which is preliminary data.</text>
</comment>
<accession>A0AAV5C8P7</accession>
<protein>
    <recommendedName>
        <fullName evidence="5">Protein kinase domain-containing protein</fullName>
    </recommendedName>
</protein>
<dbReference type="InterPro" id="IPR011009">
    <property type="entry name" value="Kinase-like_dom_sf"/>
</dbReference>
<keyword evidence="2" id="KW-0808">Transferase</keyword>